<evidence type="ECO:0000313" key="3">
    <source>
        <dbReference type="Proteomes" id="UP000584374"/>
    </source>
</evidence>
<keyword evidence="3" id="KW-1185">Reference proteome</keyword>
<sequence length="64" mass="6920">MSFIAVLALMACCVVGSAVMSGLAFAVNERSRRRIQRRAAQQTGETDTDTGDWREAAGRAVFRG</sequence>
<dbReference type="Proteomes" id="UP000584374">
    <property type="component" value="Unassembled WGS sequence"/>
</dbReference>
<organism evidence="2 3">
    <name type="scientific">Saccharopolyspora phatthalungensis</name>
    <dbReference type="NCBI Taxonomy" id="664693"/>
    <lineage>
        <taxon>Bacteria</taxon>
        <taxon>Bacillati</taxon>
        <taxon>Actinomycetota</taxon>
        <taxon>Actinomycetes</taxon>
        <taxon>Pseudonocardiales</taxon>
        <taxon>Pseudonocardiaceae</taxon>
        <taxon>Saccharopolyspora</taxon>
    </lineage>
</organism>
<evidence type="ECO:0000313" key="2">
    <source>
        <dbReference type="EMBL" id="MBB5156977.1"/>
    </source>
</evidence>
<evidence type="ECO:0000256" key="1">
    <source>
        <dbReference type="SAM" id="SignalP"/>
    </source>
</evidence>
<dbReference type="AlphaFoldDB" id="A0A840QAK1"/>
<keyword evidence="1" id="KW-0732">Signal</keyword>
<dbReference type="EMBL" id="JACHIW010000001">
    <property type="protein sequence ID" value="MBB5156977.1"/>
    <property type="molecule type" value="Genomic_DNA"/>
</dbReference>
<comment type="caution">
    <text evidence="2">The sequence shown here is derived from an EMBL/GenBank/DDBJ whole genome shotgun (WGS) entry which is preliminary data.</text>
</comment>
<accession>A0A840QAK1</accession>
<feature type="signal peptide" evidence="1">
    <location>
        <begin position="1"/>
        <end position="26"/>
    </location>
</feature>
<protein>
    <submittedName>
        <fullName evidence="2">Uncharacterized protein</fullName>
    </submittedName>
</protein>
<name>A0A840QAK1_9PSEU</name>
<dbReference type="RefSeq" id="WP_184728009.1">
    <property type="nucleotide sequence ID" value="NZ_JACHIW010000001.1"/>
</dbReference>
<feature type="chain" id="PRO_5032812540" evidence="1">
    <location>
        <begin position="27"/>
        <end position="64"/>
    </location>
</feature>
<proteinExistence type="predicted"/>
<reference evidence="2 3" key="1">
    <citation type="submission" date="2020-08" db="EMBL/GenBank/DDBJ databases">
        <title>Sequencing the genomes of 1000 actinobacteria strains.</title>
        <authorList>
            <person name="Klenk H.-P."/>
        </authorList>
    </citation>
    <scope>NUCLEOTIDE SEQUENCE [LARGE SCALE GENOMIC DNA]</scope>
    <source>
        <strain evidence="2 3">DSM 45584</strain>
    </source>
</reference>
<gene>
    <name evidence="2" type="ORF">BJ970_004511</name>
</gene>